<evidence type="ECO:0000313" key="3">
    <source>
        <dbReference type="Proteomes" id="UP000557509"/>
    </source>
</evidence>
<dbReference type="AlphaFoldDB" id="A0A7J6K3A0"/>
<dbReference type="EMBL" id="JAAUHK010000194">
    <property type="protein sequence ID" value="KAF4641955.1"/>
    <property type="molecule type" value="Genomic_DNA"/>
</dbReference>
<feature type="region of interest" description="Disordered" evidence="1">
    <location>
        <begin position="1"/>
        <end position="53"/>
    </location>
</feature>
<gene>
    <name evidence="2" type="ORF">TGRH88_077670</name>
</gene>
<feature type="compositionally biased region" description="Basic and acidic residues" evidence="1">
    <location>
        <begin position="9"/>
        <end position="27"/>
    </location>
</feature>
<evidence type="ECO:0000256" key="1">
    <source>
        <dbReference type="SAM" id="MobiDB-lite"/>
    </source>
</evidence>
<evidence type="ECO:0000313" key="2">
    <source>
        <dbReference type="EMBL" id="KAF4641955.1"/>
    </source>
</evidence>
<dbReference type="Proteomes" id="UP000557509">
    <property type="component" value="Unassembled WGS sequence"/>
</dbReference>
<name>A0A7J6K3A0_TOXGO</name>
<proteinExistence type="predicted"/>
<reference evidence="2 3" key="1">
    <citation type="submission" date="2020-03" db="EMBL/GenBank/DDBJ databases">
        <title>Genome sequence of Toxoplasma gondii RH-88 strain.</title>
        <authorList>
            <person name="Lorenzi H.A."/>
            <person name="Venepally P."/>
            <person name="Rozenberg A."/>
            <person name="Sibley D."/>
        </authorList>
    </citation>
    <scope>NUCLEOTIDE SEQUENCE [LARGE SCALE GENOMIC DNA]</scope>
    <source>
        <strain evidence="2 3">RH-88</strain>
    </source>
</reference>
<comment type="caution">
    <text evidence="2">The sequence shown here is derived from an EMBL/GenBank/DDBJ whole genome shotgun (WGS) entry which is preliminary data.</text>
</comment>
<sequence>MLTSGSARSEQERDTLCRTSNREGSEKYEDDDGTSRMRQVRPHHFDLEVEGSSTPDLAQAFALERRHPDKGSGRTRAADTHLGLYFVEEKRFFWKMEERDVLRCHIKRQNIDGVCFFRGIRHVTTRCLLP</sequence>
<accession>A0A7J6K3A0</accession>
<protein>
    <submittedName>
        <fullName evidence="2">Uncharacterized protein</fullName>
    </submittedName>
</protein>
<organism evidence="2 3">
    <name type="scientific">Toxoplasma gondii</name>
    <dbReference type="NCBI Taxonomy" id="5811"/>
    <lineage>
        <taxon>Eukaryota</taxon>
        <taxon>Sar</taxon>
        <taxon>Alveolata</taxon>
        <taxon>Apicomplexa</taxon>
        <taxon>Conoidasida</taxon>
        <taxon>Coccidia</taxon>
        <taxon>Eucoccidiorida</taxon>
        <taxon>Eimeriorina</taxon>
        <taxon>Sarcocystidae</taxon>
        <taxon>Toxoplasma</taxon>
    </lineage>
</organism>
<keyword evidence="3" id="KW-1185">Reference proteome</keyword>